<comment type="caution">
    <text evidence="1">The sequence shown here is derived from an EMBL/GenBank/DDBJ whole genome shotgun (WGS) entry which is preliminary data.</text>
</comment>
<dbReference type="EMBL" id="LRGB01003123">
    <property type="protein sequence ID" value="KZS04563.1"/>
    <property type="molecule type" value="Genomic_DNA"/>
</dbReference>
<proteinExistence type="predicted"/>
<accession>A0A164LYU5</accession>
<protein>
    <submittedName>
        <fullName evidence="1">Uncharacterized protein</fullName>
    </submittedName>
</protein>
<organism evidence="1 2">
    <name type="scientific">Daphnia magna</name>
    <dbReference type="NCBI Taxonomy" id="35525"/>
    <lineage>
        <taxon>Eukaryota</taxon>
        <taxon>Metazoa</taxon>
        <taxon>Ecdysozoa</taxon>
        <taxon>Arthropoda</taxon>
        <taxon>Crustacea</taxon>
        <taxon>Branchiopoda</taxon>
        <taxon>Diplostraca</taxon>
        <taxon>Cladocera</taxon>
        <taxon>Anomopoda</taxon>
        <taxon>Daphniidae</taxon>
        <taxon>Daphnia</taxon>
    </lineage>
</organism>
<dbReference type="AlphaFoldDB" id="A0A164LYU5"/>
<reference evidence="1 2" key="1">
    <citation type="submission" date="2016-03" db="EMBL/GenBank/DDBJ databases">
        <title>EvidentialGene: Evidence-directed Construction of Genes on Genomes.</title>
        <authorList>
            <person name="Gilbert D.G."/>
            <person name="Choi J.-H."/>
            <person name="Mockaitis K."/>
            <person name="Colbourne J."/>
            <person name="Pfrender M."/>
        </authorList>
    </citation>
    <scope>NUCLEOTIDE SEQUENCE [LARGE SCALE GENOMIC DNA]</scope>
    <source>
        <strain evidence="1 2">Xinb3</strain>
        <tissue evidence="1">Complete organism</tissue>
    </source>
</reference>
<evidence type="ECO:0000313" key="2">
    <source>
        <dbReference type="Proteomes" id="UP000076858"/>
    </source>
</evidence>
<name>A0A164LYU5_9CRUS</name>
<sequence length="33" mass="3775">MSVSSPFTIHYFTALFHIRFAIRAKMQTTISTA</sequence>
<keyword evidence="2" id="KW-1185">Reference proteome</keyword>
<evidence type="ECO:0000313" key="1">
    <source>
        <dbReference type="EMBL" id="KZS04563.1"/>
    </source>
</evidence>
<dbReference type="Proteomes" id="UP000076858">
    <property type="component" value="Unassembled WGS sequence"/>
</dbReference>
<gene>
    <name evidence="1" type="ORF">APZ42_032886</name>
</gene>